<keyword evidence="1" id="KW-0812">Transmembrane</keyword>
<comment type="caution">
    <text evidence="2">The sequence shown here is derived from an EMBL/GenBank/DDBJ whole genome shotgun (WGS) entry which is preliminary data.</text>
</comment>
<reference evidence="2 3" key="1">
    <citation type="submission" date="2020-10" db="EMBL/GenBank/DDBJ databases">
        <title>Connecting structure to function with the recovery of over 1000 high-quality activated sludge metagenome-assembled genomes encoding full-length rRNA genes using long-read sequencing.</title>
        <authorList>
            <person name="Singleton C.M."/>
            <person name="Petriglieri F."/>
            <person name="Kristensen J.M."/>
            <person name="Kirkegaard R.H."/>
            <person name="Michaelsen T.Y."/>
            <person name="Andersen M.H."/>
            <person name="Karst S.M."/>
            <person name="Dueholm M.S."/>
            <person name="Nielsen P.H."/>
            <person name="Albertsen M."/>
        </authorList>
    </citation>
    <scope>NUCLEOTIDE SEQUENCE [LARGE SCALE GENOMIC DNA]</scope>
    <source>
        <strain evidence="2">Ribe_18-Q3-R11-54_BAT3C.373</strain>
    </source>
</reference>
<accession>A0A9D7XG15</accession>
<evidence type="ECO:0000256" key="1">
    <source>
        <dbReference type="SAM" id="Phobius"/>
    </source>
</evidence>
<evidence type="ECO:0000313" key="3">
    <source>
        <dbReference type="Proteomes" id="UP000808349"/>
    </source>
</evidence>
<gene>
    <name evidence="2" type="ORF">IPO85_02755</name>
</gene>
<dbReference type="Proteomes" id="UP000808349">
    <property type="component" value="Unassembled WGS sequence"/>
</dbReference>
<dbReference type="EMBL" id="JADKFW010000004">
    <property type="protein sequence ID" value="MBK9716442.1"/>
    <property type="molecule type" value="Genomic_DNA"/>
</dbReference>
<name>A0A9D7XG15_9BACT</name>
<protein>
    <submittedName>
        <fullName evidence="2">Uncharacterized protein</fullName>
    </submittedName>
</protein>
<evidence type="ECO:0000313" key="2">
    <source>
        <dbReference type="EMBL" id="MBK9716442.1"/>
    </source>
</evidence>
<proteinExistence type="predicted"/>
<sequence length="129" mass="14524">MNLLLCKYRLFSINNLFTLFIVLFLISCYDNRNIKSVSKSTKLITSKESVVKKKADHSKESKTLLTSKKIPIFKSDSIIISDNKNKIDTVLISVLSSQNEIVIDSSELINIINSTNSNIVIDTSELILL</sequence>
<feature type="transmembrane region" description="Helical" evidence="1">
    <location>
        <begin position="12"/>
        <end position="29"/>
    </location>
</feature>
<dbReference type="PROSITE" id="PS51257">
    <property type="entry name" value="PROKAR_LIPOPROTEIN"/>
    <property type="match status" value="1"/>
</dbReference>
<organism evidence="2 3">
    <name type="scientific">Candidatus Defluviibacterium haderslevense</name>
    <dbReference type="NCBI Taxonomy" id="2981993"/>
    <lineage>
        <taxon>Bacteria</taxon>
        <taxon>Pseudomonadati</taxon>
        <taxon>Bacteroidota</taxon>
        <taxon>Saprospiria</taxon>
        <taxon>Saprospirales</taxon>
        <taxon>Saprospiraceae</taxon>
        <taxon>Candidatus Defluviibacterium</taxon>
    </lineage>
</organism>
<dbReference type="AlphaFoldDB" id="A0A9D7XG15"/>
<keyword evidence="1" id="KW-1133">Transmembrane helix</keyword>
<keyword evidence="1" id="KW-0472">Membrane</keyword>